<feature type="compositionally biased region" description="Polar residues" evidence="11">
    <location>
        <begin position="139"/>
        <end position="148"/>
    </location>
</feature>
<dbReference type="EMBL" id="JACTAM010000012">
    <property type="protein sequence ID" value="KAI2658286.1"/>
    <property type="molecule type" value="Genomic_DNA"/>
</dbReference>
<keyword evidence="9" id="KW-0238">DNA-binding</keyword>
<organism evidence="13 14">
    <name type="scientific">Labeo rohita</name>
    <name type="common">Indian major carp</name>
    <name type="synonym">Cyprinus rohita</name>
    <dbReference type="NCBI Taxonomy" id="84645"/>
    <lineage>
        <taxon>Eukaryota</taxon>
        <taxon>Metazoa</taxon>
        <taxon>Chordata</taxon>
        <taxon>Craniata</taxon>
        <taxon>Vertebrata</taxon>
        <taxon>Euteleostomi</taxon>
        <taxon>Actinopterygii</taxon>
        <taxon>Neopterygii</taxon>
        <taxon>Teleostei</taxon>
        <taxon>Ostariophysi</taxon>
        <taxon>Cypriniformes</taxon>
        <taxon>Cyprinidae</taxon>
        <taxon>Labeoninae</taxon>
        <taxon>Labeonini</taxon>
        <taxon>Labeo</taxon>
    </lineage>
</organism>
<sequence>MSKSSSKSKHISKPGFRACVPPCSRYISSGDTHALCVACMGAEHAASALEGGDCPHCDVLPMRVLRSRKALFSAEGAFISVPHGSGPASAEAERRLHSWGSQLDLVEGMETGDPLSPASPTKSAARPSGSEARAAVSSPRGSASTLPISSSEEVDVVSLEEAAAPQFPQYEELLEVVTCAVAKLSIDWPAEPLVEPQKSKLDERFLRSRPPPARRSLPFFPDLHTEVSRSWNTPFSSRLFIPASYNYGYVAGLDERGYRAMPRVEQTLASYLSPESASSLKAPVLPSKPLRVTSALVGKGYTAAGQAGACLHTMSVLQAYQADLLKELDEGEEIKDSDISELRRTADLSLRATKETARAIGRSMAALVVAERHLWLTLSDMKEKDRVFLLDAPLSPSGLFGDAVNTVVDRYQEARKQAAAFQRYLPRRHSAHGAAATEQPRPSTSSSHREAQKQSVATRTPPHRERVVKRTRSRTSQGKPDLRVVLQSKSFRCPGPPCPRETVLLTLPVLQGAAVSSEHPPQSLPPGNVAGLGSSPPPAGSLGPLVQVLPAGQPLQDTVPAAHITPEASLERLVPLVDHLAAWKLLPNVSAWVLHTVERGYRIQFGAPPPPFNGVSPTLVGPEQGLVMEQEVATLLRKEAIEVVPPLDRESGFYSRYFIVPKKDGGLRPILDLRLLNRSVKRLKFKMLTIKQVVSQIRSEDWFVTIDLKDAYFHVSILPQHRKFLRFAFRGEAYQYRVLPFGLALSPRTFTKCVDAALAPLRLQGIRILNYIDDWLILAQSEMVAVRHRDVVLAHMKALGLRLNAKKSVLSPSQSTTYLGVVWDSTTMQARLSPARIESILTAVKRVKLGQSLTVKQFQQLLGLMAAASNVIPFGLLYMRPLQWWLKTKGFSPRGNPFRMIKVTRRCLRALDMWKKPWFLSQGPVLGAPCRRVTLATDASLTGWGAVMSGHPARGLWSGRHLTWHINCLEMLAVFLALKHFLPDLRDRHVLVRTDNTSVVSYINHQGGLRSRPLYKLAHQILVWSQGKLLSLRAVYVPGHLNLGADILSRQGPRPGEWMLHPEVVKQIWRVFGPAQVDLFATRENTQCPLWCSLVHPAPLGLDAMVQTWPRLRLYAFPPDRSAPGSSRESAPGRGVPSSSSPVLAGPSMVLGPDFAPRRLSLGDSRQERSPLTGRGFHPSPPAGAMEALGVASEGAHLLASGLSTEVVETILHSRAPSTRKLYALKWKLFTSWCGRHQQDPVNCPVGSVLEFLQDRLSAGLSHSTLKVYVAAIAAYHAPLGGFSVGKDPLVTRFLRGVLRLRPPVRPRVPTWDLSVVLEALCRPPFEPIEGISDKFLSLKTVLLIALSSLKRVGDLQALSVAPSFLDFAPGLSKAFLYPRSGYLPKVPSSTPRPVQKLNCMCPVRALDTYVHKSASWRKTDQLFVCFGPPKRGLPASKQSLSRWIVDAICLAYEASDLPPPLGVRAHSTRSMAASKAFLAGVSMQDICNAAGWSTPLTFAGTGSLAAWASRSPSVSTRLEFLKGNVSGNETPRLVAILLRPCGAASLLEADARSGARAFMLPERDHAGGVPLAFRRGVSFPSGNQERAAVSSKADNDSSPLLQEQ</sequence>
<evidence type="ECO:0000313" key="13">
    <source>
        <dbReference type="EMBL" id="KAI2658286.1"/>
    </source>
</evidence>
<dbReference type="CDD" id="cd09275">
    <property type="entry name" value="RNase_HI_RT_DIRS1"/>
    <property type="match status" value="1"/>
</dbReference>
<feature type="domain" description="Reverse transcriptase" evidence="12">
    <location>
        <begin position="641"/>
        <end position="823"/>
    </location>
</feature>
<dbReference type="Gene3D" id="3.10.10.10">
    <property type="entry name" value="HIV Type 1 Reverse Transcriptase, subunit A, domain 1"/>
    <property type="match status" value="1"/>
</dbReference>
<dbReference type="InterPro" id="IPR000477">
    <property type="entry name" value="RT_dom"/>
</dbReference>
<feature type="region of interest" description="Disordered" evidence="11">
    <location>
        <begin position="107"/>
        <end position="149"/>
    </location>
</feature>
<evidence type="ECO:0000256" key="11">
    <source>
        <dbReference type="SAM" id="MobiDB-lite"/>
    </source>
</evidence>
<dbReference type="InterPro" id="IPR011010">
    <property type="entry name" value="DNA_brk_join_enz"/>
</dbReference>
<dbReference type="Pfam" id="PF00078">
    <property type="entry name" value="RVT_1"/>
    <property type="match status" value="1"/>
</dbReference>
<feature type="region of interest" description="Disordered" evidence="11">
    <location>
        <begin position="516"/>
        <end position="543"/>
    </location>
</feature>
<evidence type="ECO:0000256" key="1">
    <source>
        <dbReference type="ARBA" id="ARBA00010879"/>
    </source>
</evidence>
<keyword evidence="6" id="KW-0255">Endonuclease</keyword>
<evidence type="ECO:0000256" key="10">
    <source>
        <dbReference type="ARBA" id="ARBA00023172"/>
    </source>
</evidence>
<dbReference type="PROSITE" id="PS50878">
    <property type="entry name" value="RT_POL"/>
    <property type="match status" value="1"/>
</dbReference>
<dbReference type="InterPro" id="IPR013762">
    <property type="entry name" value="Integrase-like_cat_sf"/>
</dbReference>
<protein>
    <recommendedName>
        <fullName evidence="2">ribonuclease H</fullName>
        <ecNumber evidence="2">3.1.26.4</ecNumber>
    </recommendedName>
</protein>
<accession>A0ABQ8M7V6</accession>
<dbReference type="CDD" id="cd03714">
    <property type="entry name" value="RT_DIRS1"/>
    <property type="match status" value="1"/>
</dbReference>
<dbReference type="InterPro" id="IPR010998">
    <property type="entry name" value="Integrase_recombinase_N"/>
</dbReference>
<evidence type="ECO:0000259" key="12">
    <source>
        <dbReference type="PROSITE" id="PS50878"/>
    </source>
</evidence>
<dbReference type="Gene3D" id="1.10.287.3160">
    <property type="match status" value="1"/>
</dbReference>
<evidence type="ECO:0000256" key="2">
    <source>
        <dbReference type="ARBA" id="ARBA00012180"/>
    </source>
</evidence>
<feature type="region of interest" description="Disordered" evidence="11">
    <location>
        <begin position="1583"/>
        <end position="1605"/>
    </location>
</feature>
<dbReference type="SUPFAM" id="SSF56349">
    <property type="entry name" value="DNA breaking-rejoining enzymes"/>
    <property type="match status" value="1"/>
</dbReference>
<keyword evidence="5" id="KW-0540">Nuclease</keyword>
<keyword evidence="7" id="KW-0378">Hydrolase</keyword>
<dbReference type="SUPFAM" id="SSF47823">
    <property type="entry name" value="lambda integrase-like, N-terminal domain"/>
    <property type="match status" value="1"/>
</dbReference>
<keyword evidence="3" id="KW-0808">Transferase</keyword>
<name>A0ABQ8M7V6_LABRO</name>
<dbReference type="Gene3D" id="1.10.443.10">
    <property type="entry name" value="Intergrase catalytic core"/>
    <property type="match status" value="1"/>
</dbReference>
<dbReference type="SUPFAM" id="SSF56672">
    <property type="entry name" value="DNA/RNA polymerases"/>
    <property type="match status" value="1"/>
</dbReference>
<evidence type="ECO:0000313" key="14">
    <source>
        <dbReference type="Proteomes" id="UP000830375"/>
    </source>
</evidence>
<evidence type="ECO:0000256" key="8">
    <source>
        <dbReference type="ARBA" id="ARBA00022918"/>
    </source>
</evidence>
<keyword evidence="10" id="KW-0233">DNA recombination</keyword>
<dbReference type="EC" id="3.1.26.4" evidence="2"/>
<keyword evidence="8" id="KW-0695">RNA-directed DNA polymerase</keyword>
<reference evidence="13 14" key="1">
    <citation type="submission" date="2022-01" db="EMBL/GenBank/DDBJ databases">
        <title>A high-quality chromosome-level genome assembly of rohu carp, Labeo rohita.</title>
        <authorList>
            <person name="Arick M.A. II"/>
            <person name="Hsu C.-Y."/>
            <person name="Magbanua Z."/>
            <person name="Pechanova O."/>
            <person name="Grover C."/>
            <person name="Miller E."/>
            <person name="Thrash A."/>
            <person name="Ezzel L."/>
            <person name="Alam S."/>
            <person name="Benzie J."/>
            <person name="Hamilton M."/>
            <person name="Karsi A."/>
            <person name="Lawrence M.L."/>
            <person name="Peterson D.G."/>
        </authorList>
    </citation>
    <scope>NUCLEOTIDE SEQUENCE [LARGE SCALE GENOMIC DNA]</scope>
    <source>
        <strain evidence="14">BAU-BD-2019</strain>
        <tissue evidence="13">Blood</tissue>
    </source>
</reference>
<keyword evidence="4" id="KW-0548">Nucleotidyltransferase</keyword>
<comment type="caution">
    <text evidence="13">The sequence shown here is derived from an EMBL/GenBank/DDBJ whole genome shotgun (WGS) entry which is preliminary data.</text>
</comment>
<evidence type="ECO:0000256" key="6">
    <source>
        <dbReference type="ARBA" id="ARBA00022759"/>
    </source>
</evidence>
<evidence type="ECO:0000256" key="5">
    <source>
        <dbReference type="ARBA" id="ARBA00022722"/>
    </source>
</evidence>
<keyword evidence="14" id="KW-1185">Reference proteome</keyword>
<dbReference type="InterPro" id="IPR043128">
    <property type="entry name" value="Rev_trsase/Diguanyl_cyclase"/>
</dbReference>
<evidence type="ECO:0000256" key="7">
    <source>
        <dbReference type="ARBA" id="ARBA00022801"/>
    </source>
</evidence>
<proteinExistence type="inferred from homology"/>
<dbReference type="InterPro" id="IPR043502">
    <property type="entry name" value="DNA/RNA_pol_sf"/>
</dbReference>
<dbReference type="Gene3D" id="1.10.150.130">
    <property type="match status" value="1"/>
</dbReference>
<dbReference type="InterPro" id="IPR041373">
    <property type="entry name" value="RT_RNaseH"/>
</dbReference>
<gene>
    <name evidence="13" type="ORF">H4Q32_016320</name>
</gene>
<evidence type="ECO:0000256" key="9">
    <source>
        <dbReference type="ARBA" id="ARBA00023125"/>
    </source>
</evidence>
<evidence type="ECO:0000256" key="3">
    <source>
        <dbReference type="ARBA" id="ARBA00022679"/>
    </source>
</evidence>
<evidence type="ECO:0000256" key="4">
    <source>
        <dbReference type="ARBA" id="ARBA00022695"/>
    </source>
</evidence>
<dbReference type="PANTHER" id="PTHR33050:SF7">
    <property type="entry name" value="RIBONUCLEASE H"/>
    <property type="match status" value="1"/>
</dbReference>
<dbReference type="Gene3D" id="3.30.70.270">
    <property type="match status" value="1"/>
</dbReference>
<dbReference type="PANTHER" id="PTHR33050">
    <property type="entry name" value="REVERSE TRANSCRIPTASE DOMAIN-CONTAINING PROTEIN"/>
    <property type="match status" value="1"/>
</dbReference>
<dbReference type="InterPro" id="IPR052055">
    <property type="entry name" value="Hepadnavirus_pol/RT"/>
</dbReference>
<feature type="region of interest" description="Disordered" evidence="11">
    <location>
        <begin position="1121"/>
        <end position="1147"/>
    </location>
</feature>
<comment type="similarity">
    <text evidence="1">Belongs to the beta type-B retroviral polymerase family. HERV class-II K(HML-2) pol subfamily.</text>
</comment>
<feature type="region of interest" description="Disordered" evidence="11">
    <location>
        <begin position="429"/>
        <end position="483"/>
    </location>
</feature>
<dbReference type="Pfam" id="PF17917">
    <property type="entry name" value="RT_RNaseH"/>
    <property type="match status" value="1"/>
</dbReference>
<dbReference type="Proteomes" id="UP000830375">
    <property type="component" value="Unassembled WGS sequence"/>
</dbReference>